<gene>
    <name evidence="1" type="ORF">BaRGS_00036989</name>
</gene>
<proteinExistence type="predicted"/>
<keyword evidence="2" id="KW-1185">Reference proteome</keyword>
<name>A0ABD0JAP9_9CAEN</name>
<organism evidence="1 2">
    <name type="scientific">Batillaria attramentaria</name>
    <dbReference type="NCBI Taxonomy" id="370345"/>
    <lineage>
        <taxon>Eukaryota</taxon>
        <taxon>Metazoa</taxon>
        <taxon>Spiralia</taxon>
        <taxon>Lophotrochozoa</taxon>
        <taxon>Mollusca</taxon>
        <taxon>Gastropoda</taxon>
        <taxon>Caenogastropoda</taxon>
        <taxon>Sorbeoconcha</taxon>
        <taxon>Cerithioidea</taxon>
        <taxon>Batillariidae</taxon>
        <taxon>Batillaria</taxon>
    </lineage>
</organism>
<evidence type="ECO:0000313" key="2">
    <source>
        <dbReference type="Proteomes" id="UP001519460"/>
    </source>
</evidence>
<dbReference type="EMBL" id="JACVVK020000539">
    <property type="protein sequence ID" value="KAK7467801.1"/>
    <property type="molecule type" value="Genomic_DNA"/>
</dbReference>
<dbReference type="Proteomes" id="UP001519460">
    <property type="component" value="Unassembled WGS sequence"/>
</dbReference>
<sequence>MCVEWVRRSRKLKGFLQDFRENPRIVRGLFVSRKSLGLDLCPSAVFAPFSSSFLQDFGGEGRVSVQLWFRAKAGFVDLSHWKTVCVWWLAGHSSCTVGVCIRWRLVVRRVDVCVRWLAGHRSCTVSVCIRWRRVGRRVDLCCVTTGTQFSLACIFAGG</sequence>
<reference evidence="1 2" key="1">
    <citation type="journal article" date="2023" name="Sci. Data">
        <title>Genome assembly of the Korean intertidal mud-creeper Batillaria attramentaria.</title>
        <authorList>
            <person name="Patra A.K."/>
            <person name="Ho P.T."/>
            <person name="Jun S."/>
            <person name="Lee S.J."/>
            <person name="Kim Y."/>
            <person name="Won Y.J."/>
        </authorList>
    </citation>
    <scope>NUCLEOTIDE SEQUENCE [LARGE SCALE GENOMIC DNA]</scope>
    <source>
        <strain evidence="1">Wonlab-2016</strain>
    </source>
</reference>
<comment type="caution">
    <text evidence="1">The sequence shown here is derived from an EMBL/GenBank/DDBJ whole genome shotgun (WGS) entry which is preliminary data.</text>
</comment>
<evidence type="ECO:0000313" key="1">
    <source>
        <dbReference type="EMBL" id="KAK7467801.1"/>
    </source>
</evidence>
<accession>A0ABD0JAP9</accession>
<protein>
    <submittedName>
        <fullName evidence="1">Uncharacterized protein</fullName>
    </submittedName>
</protein>
<dbReference type="AlphaFoldDB" id="A0ABD0JAP9"/>